<evidence type="ECO:0000313" key="3">
    <source>
        <dbReference type="EMBL" id="KAJ7676381.1"/>
    </source>
</evidence>
<reference evidence="3" key="1">
    <citation type="submission" date="2023-03" db="EMBL/GenBank/DDBJ databases">
        <title>Massive genome expansion in bonnet fungi (Mycena s.s.) driven by repeated elements and novel gene families across ecological guilds.</title>
        <authorList>
            <consortium name="Lawrence Berkeley National Laboratory"/>
            <person name="Harder C.B."/>
            <person name="Miyauchi S."/>
            <person name="Viragh M."/>
            <person name="Kuo A."/>
            <person name="Thoen E."/>
            <person name="Andreopoulos B."/>
            <person name="Lu D."/>
            <person name="Skrede I."/>
            <person name="Drula E."/>
            <person name="Henrissat B."/>
            <person name="Morin E."/>
            <person name="Kohler A."/>
            <person name="Barry K."/>
            <person name="LaButti K."/>
            <person name="Morin E."/>
            <person name="Salamov A."/>
            <person name="Lipzen A."/>
            <person name="Mereny Z."/>
            <person name="Hegedus B."/>
            <person name="Baldrian P."/>
            <person name="Stursova M."/>
            <person name="Weitz H."/>
            <person name="Taylor A."/>
            <person name="Grigoriev I.V."/>
            <person name="Nagy L.G."/>
            <person name="Martin F."/>
            <person name="Kauserud H."/>
        </authorList>
    </citation>
    <scope>NUCLEOTIDE SEQUENCE</scope>
    <source>
        <strain evidence="3">CBHHK067</strain>
    </source>
</reference>
<keyword evidence="2" id="KW-0812">Transmembrane</keyword>
<keyword evidence="4" id="KW-1185">Reference proteome</keyword>
<gene>
    <name evidence="3" type="ORF">B0H17DRAFT_1080263</name>
</gene>
<keyword evidence="2" id="KW-1133">Transmembrane helix</keyword>
<evidence type="ECO:0000313" key="4">
    <source>
        <dbReference type="Proteomes" id="UP001221757"/>
    </source>
</evidence>
<evidence type="ECO:0000256" key="2">
    <source>
        <dbReference type="SAM" id="Phobius"/>
    </source>
</evidence>
<dbReference type="AlphaFoldDB" id="A0AAD7D3J7"/>
<proteinExistence type="predicted"/>
<feature type="compositionally biased region" description="Low complexity" evidence="1">
    <location>
        <begin position="49"/>
        <end position="71"/>
    </location>
</feature>
<feature type="transmembrane region" description="Helical" evidence="2">
    <location>
        <begin position="7"/>
        <end position="26"/>
    </location>
</feature>
<accession>A0AAD7D3J7</accession>
<name>A0AAD7D3J7_MYCRO</name>
<evidence type="ECO:0000256" key="1">
    <source>
        <dbReference type="SAM" id="MobiDB-lite"/>
    </source>
</evidence>
<keyword evidence="2" id="KW-0472">Membrane</keyword>
<feature type="transmembrane region" description="Helical" evidence="2">
    <location>
        <begin position="96"/>
        <end position="119"/>
    </location>
</feature>
<dbReference type="Proteomes" id="UP001221757">
    <property type="component" value="Unassembled WGS sequence"/>
</dbReference>
<comment type="caution">
    <text evidence="3">The sequence shown here is derived from an EMBL/GenBank/DDBJ whole genome shotgun (WGS) entry which is preliminary data.</text>
</comment>
<feature type="region of interest" description="Disordered" evidence="1">
    <location>
        <begin position="47"/>
        <end position="79"/>
    </location>
</feature>
<sequence length="284" mass="30291">MALFSNLNIVIIILSFYCGAGFAGVIPPTATVTGTFSVVYSPYNESTATSPSQSSINPTSSTSLASSSTSIVPPPMKEADASTNKSEFVSLVDNPLILASLVILIIALTVLAGFIYQVCGTRRRLRKLPPSPDAYAMGPRRSLSVKRVVISPLRIPSPTLRIPSRILRAPPPRDASLPGNPAQSRGPALSRGPSRARSLVSQSSISDLPSSDIHQVQRELRGFSVVGSLPNYNGELAASRSSLGTTKTRPTSAANVWSPDRVLRYGWLQDGRRYGVQWDVEAAG</sequence>
<dbReference type="EMBL" id="JARKIE010000143">
    <property type="protein sequence ID" value="KAJ7676381.1"/>
    <property type="molecule type" value="Genomic_DNA"/>
</dbReference>
<feature type="region of interest" description="Disordered" evidence="1">
    <location>
        <begin position="164"/>
        <end position="203"/>
    </location>
</feature>
<protein>
    <submittedName>
        <fullName evidence="3">Uncharacterized protein</fullName>
    </submittedName>
</protein>
<organism evidence="3 4">
    <name type="scientific">Mycena rosella</name>
    <name type="common">Pink bonnet</name>
    <name type="synonym">Agaricus rosellus</name>
    <dbReference type="NCBI Taxonomy" id="1033263"/>
    <lineage>
        <taxon>Eukaryota</taxon>
        <taxon>Fungi</taxon>
        <taxon>Dikarya</taxon>
        <taxon>Basidiomycota</taxon>
        <taxon>Agaricomycotina</taxon>
        <taxon>Agaricomycetes</taxon>
        <taxon>Agaricomycetidae</taxon>
        <taxon>Agaricales</taxon>
        <taxon>Marasmiineae</taxon>
        <taxon>Mycenaceae</taxon>
        <taxon>Mycena</taxon>
    </lineage>
</organism>